<dbReference type="EMBL" id="BAAAKJ010000244">
    <property type="protein sequence ID" value="GAA1402098.1"/>
    <property type="molecule type" value="Genomic_DNA"/>
</dbReference>
<feature type="chain" id="PRO_5046964766" evidence="1">
    <location>
        <begin position="23"/>
        <end position="169"/>
    </location>
</feature>
<accession>A0ABP4J2E2</accession>
<proteinExistence type="predicted"/>
<feature type="signal peptide" evidence="1">
    <location>
        <begin position="1"/>
        <end position="22"/>
    </location>
</feature>
<evidence type="ECO:0000313" key="3">
    <source>
        <dbReference type="Proteomes" id="UP001499863"/>
    </source>
</evidence>
<organism evidence="2 3">
    <name type="scientific">Kitasatospora putterlickiae</name>
    <dbReference type="NCBI Taxonomy" id="221725"/>
    <lineage>
        <taxon>Bacteria</taxon>
        <taxon>Bacillati</taxon>
        <taxon>Actinomycetota</taxon>
        <taxon>Actinomycetes</taxon>
        <taxon>Kitasatosporales</taxon>
        <taxon>Streptomycetaceae</taxon>
        <taxon>Kitasatospora</taxon>
    </lineage>
</organism>
<protein>
    <submittedName>
        <fullName evidence="2">Uncharacterized protein</fullName>
    </submittedName>
</protein>
<keyword evidence="1" id="KW-0732">Signal</keyword>
<reference evidence="3" key="1">
    <citation type="journal article" date="2019" name="Int. J. Syst. Evol. Microbiol.">
        <title>The Global Catalogue of Microorganisms (GCM) 10K type strain sequencing project: providing services to taxonomists for standard genome sequencing and annotation.</title>
        <authorList>
            <consortium name="The Broad Institute Genomics Platform"/>
            <consortium name="The Broad Institute Genome Sequencing Center for Infectious Disease"/>
            <person name="Wu L."/>
            <person name="Ma J."/>
        </authorList>
    </citation>
    <scope>NUCLEOTIDE SEQUENCE [LARGE SCALE GENOMIC DNA]</scope>
    <source>
        <strain evidence="3">JCM 12393</strain>
    </source>
</reference>
<name>A0ABP4J2E2_9ACTN</name>
<evidence type="ECO:0000313" key="2">
    <source>
        <dbReference type="EMBL" id="GAA1402098.1"/>
    </source>
</evidence>
<evidence type="ECO:0000256" key="1">
    <source>
        <dbReference type="SAM" id="SignalP"/>
    </source>
</evidence>
<sequence length="169" mass="17925">MRLIAALTLFLGLFGFGGQAFAADEPSSPHFALSVDDTTLTPGQVGTLSVTFTNRQATPVTFLYTTVYASETGSAAHREFTGCTGASWCEVSAPAVRFNLVSPAVPIAPGDSRTVTLPFRFTPDSDCTAGGTVGFSIYYFYYEYAQGTYQGGQFTFPPVDGNLVCPPTP</sequence>
<comment type="caution">
    <text evidence="2">The sequence shown here is derived from an EMBL/GenBank/DDBJ whole genome shotgun (WGS) entry which is preliminary data.</text>
</comment>
<gene>
    <name evidence="2" type="ORF">GCM10009639_45190</name>
</gene>
<dbReference type="Proteomes" id="UP001499863">
    <property type="component" value="Unassembled WGS sequence"/>
</dbReference>
<keyword evidence="3" id="KW-1185">Reference proteome</keyword>